<name>A0AAW0XUM8_CHEQU</name>
<proteinExistence type="predicted"/>
<dbReference type="PANTHER" id="PTHR14240:SF1">
    <property type="entry name" value="PROTEIN FANTOM-RELATED"/>
    <property type="match status" value="1"/>
</dbReference>
<keyword evidence="2" id="KW-1185">Reference proteome</keyword>
<dbReference type="Proteomes" id="UP001445076">
    <property type="component" value="Unassembled WGS sequence"/>
</dbReference>
<dbReference type="EMBL" id="JARKIK010000017">
    <property type="protein sequence ID" value="KAK8746675.1"/>
    <property type="molecule type" value="Genomic_DNA"/>
</dbReference>
<accession>A0AAW0XUM8</accession>
<dbReference type="AlphaFoldDB" id="A0AAW0XUM8"/>
<sequence>DSRISPSLINSTKEERKNIYLWRCQWPTKPQQQQQSTAGVVRHAAAMSASGSDDQIPVRDGYAVHPKHTAPEEMYWLSHLNQEELCEKYVGLRDDFYTLKKFSCKQEDKIKKLQTKLRKIIADKKKDTTSRGNASCSVQEMEYQDALESQQQSIRELRLKNDHLEVYKKNKIG</sequence>
<reference evidence="1 2" key="1">
    <citation type="journal article" date="2024" name="BMC Genomics">
        <title>Genome assembly of redclaw crayfish (Cherax quadricarinatus) provides insights into its immune adaptation and hypoxia tolerance.</title>
        <authorList>
            <person name="Liu Z."/>
            <person name="Zheng J."/>
            <person name="Li H."/>
            <person name="Fang K."/>
            <person name="Wang S."/>
            <person name="He J."/>
            <person name="Zhou D."/>
            <person name="Weng S."/>
            <person name="Chi M."/>
            <person name="Gu Z."/>
            <person name="He J."/>
            <person name="Li F."/>
            <person name="Wang M."/>
        </authorList>
    </citation>
    <scope>NUCLEOTIDE SEQUENCE [LARGE SCALE GENOMIC DNA]</scope>
    <source>
        <strain evidence="1">ZL_2023a</strain>
    </source>
</reference>
<dbReference type="GO" id="GO:1905515">
    <property type="term" value="P:non-motile cilium assembly"/>
    <property type="evidence" value="ECO:0007669"/>
    <property type="project" value="TreeGrafter"/>
</dbReference>
<feature type="non-terminal residue" evidence="1">
    <location>
        <position position="1"/>
    </location>
</feature>
<evidence type="ECO:0000313" key="1">
    <source>
        <dbReference type="EMBL" id="KAK8746675.1"/>
    </source>
</evidence>
<comment type="caution">
    <text evidence="1">The sequence shown here is derived from an EMBL/GenBank/DDBJ whole genome shotgun (WGS) entry which is preliminary data.</text>
</comment>
<evidence type="ECO:0000313" key="2">
    <source>
        <dbReference type="Proteomes" id="UP001445076"/>
    </source>
</evidence>
<dbReference type="InterPro" id="IPR031139">
    <property type="entry name" value="RPGRIP1_fam"/>
</dbReference>
<dbReference type="PANTHER" id="PTHR14240">
    <property type="entry name" value="RETINITIS PIGMENTOSA GTPASE REGULATOR-INTERACTING PROTEIN"/>
    <property type="match status" value="1"/>
</dbReference>
<dbReference type="GO" id="GO:0035869">
    <property type="term" value="C:ciliary transition zone"/>
    <property type="evidence" value="ECO:0007669"/>
    <property type="project" value="TreeGrafter"/>
</dbReference>
<protein>
    <submittedName>
        <fullName evidence="1">Uncharacterized protein</fullName>
    </submittedName>
</protein>
<gene>
    <name evidence="1" type="ORF">OTU49_017133</name>
</gene>
<organism evidence="1 2">
    <name type="scientific">Cherax quadricarinatus</name>
    <name type="common">Australian red claw crayfish</name>
    <dbReference type="NCBI Taxonomy" id="27406"/>
    <lineage>
        <taxon>Eukaryota</taxon>
        <taxon>Metazoa</taxon>
        <taxon>Ecdysozoa</taxon>
        <taxon>Arthropoda</taxon>
        <taxon>Crustacea</taxon>
        <taxon>Multicrustacea</taxon>
        <taxon>Malacostraca</taxon>
        <taxon>Eumalacostraca</taxon>
        <taxon>Eucarida</taxon>
        <taxon>Decapoda</taxon>
        <taxon>Pleocyemata</taxon>
        <taxon>Astacidea</taxon>
        <taxon>Parastacoidea</taxon>
        <taxon>Parastacidae</taxon>
        <taxon>Cherax</taxon>
    </lineage>
</organism>